<dbReference type="Proteomes" id="UP000319516">
    <property type="component" value="Unassembled WGS sequence"/>
</dbReference>
<reference evidence="4 5" key="1">
    <citation type="submission" date="2019-06" db="EMBL/GenBank/DDBJ databases">
        <title>Sequencing the genomes of 1000 actinobacteria strains.</title>
        <authorList>
            <person name="Klenk H.-P."/>
        </authorList>
    </citation>
    <scope>NUCLEOTIDE SEQUENCE [LARGE SCALE GENOMIC DNA]</scope>
    <source>
        <strain evidence="4 5">DSM 12335</strain>
    </source>
</reference>
<keyword evidence="2" id="KW-0012">Acyltransferase</keyword>
<dbReference type="CDD" id="cd04301">
    <property type="entry name" value="NAT_SF"/>
    <property type="match status" value="1"/>
</dbReference>
<feature type="domain" description="N-acetyltransferase" evidence="3">
    <location>
        <begin position="1"/>
        <end position="158"/>
    </location>
</feature>
<protein>
    <submittedName>
        <fullName evidence="4">Acetyltransferase (GNAT) family protein</fullName>
    </submittedName>
</protein>
<sequence>MDIRPCAPEDLTALDRHWRSGTVHAAHLRAQESGSATFLVAWDGAEPLGSGMVQWSGPAGEAAATAYPGAVEINHLQVRPEHQGAGVGTALIRYAEQLVRDRGRHLVAVGVAVDNPGAERLYTRLGYRRTGVEDVTEYDWVDEQGSTHHAVERDMLLVKELGADGD</sequence>
<dbReference type="EMBL" id="VFOP01000001">
    <property type="protein sequence ID" value="TQL49069.1"/>
    <property type="molecule type" value="Genomic_DNA"/>
</dbReference>
<dbReference type="PANTHER" id="PTHR43877">
    <property type="entry name" value="AMINOALKYLPHOSPHONATE N-ACETYLTRANSFERASE-RELATED-RELATED"/>
    <property type="match status" value="1"/>
</dbReference>
<keyword evidence="1 4" id="KW-0808">Transferase</keyword>
<dbReference type="Gene3D" id="3.40.630.30">
    <property type="match status" value="1"/>
</dbReference>
<keyword evidence="5" id="KW-1185">Reference proteome</keyword>
<dbReference type="OrthoDB" id="9799092at2"/>
<evidence type="ECO:0000313" key="5">
    <source>
        <dbReference type="Proteomes" id="UP000319516"/>
    </source>
</evidence>
<evidence type="ECO:0000256" key="2">
    <source>
        <dbReference type="ARBA" id="ARBA00023315"/>
    </source>
</evidence>
<organism evidence="4 5">
    <name type="scientific">Ornithinicoccus hortensis</name>
    <dbReference type="NCBI Taxonomy" id="82346"/>
    <lineage>
        <taxon>Bacteria</taxon>
        <taxon>Bacillati</taxon>
        <taxon>Actinomycetota</taxon>
        <taxon>Actinomycetes</taxon>
        <taxon>Micrococcales</taxon>
        <taxon>Intrasporangiaceae</taxon>
        <taxon>Ornithinicoccus</taxon>
    </lineage>
</organism>
<dbReference type="InterPro" id="IPR000182">
    <property type="entry name" value="GNAT_dom"/>
</dbReference>
<dbReference type="AlphaFoldDB" id="A0A542YLU8"/>
<dbReference type="InterPro" id="IPR016181">
    <property type="entry name" value="Acyl_CoA_acyltransferase"/>
</dbReference>
<dbReference type="InterPro" id="IPR050832">
    <property type="entry name" value="Bact_Acetyltransf"/>
</dbReference>
<comment type="caution">
    <text evidence="4">The sequence shown here is derived from an EMBL/GenBank/DDBJ whole genome shotgun (WGS) entry which is preliminary data.</text>
</comment>
<accession>A0A542YLU8</accession>
<dbReference type="Pfam" id="PF00583">
    <property type="entry name" value="Acetyltransf_1"/>
    <property type="match status" value="1"/>
</dbReference>
<evidence type="ECO:0000256" key="1">
    <source>
        <dbReference type="ARBA" id="ARBA00022679"/>
    </source>
</evidence>
<dbReference type="GO" id="GO:0016747">
    <property type="term" value="F:acyltransferase activity, transferring groups other than amino-acyl groups"/>
    <property type="evidence" value="ECO:0007669"/>
    <property type="project" value="InterPro"/>
</dbReference>
<gene>
    <name evidence="4" type="ORF">FB467_0134</name>
</gene>
<evidence type="ECO:0000259" key="3">
    <source>
        <dbReference type="PROSITE" id="PS51186"/>
    </source>
</evidence>
<name>A0A542YLU8_9MICO</name>
<dbReference type="SUPFAM" id="SSF55729">
    <property type="entry name" value="Acyl-CoA N-acyltransferases (Nat)"/>
    <property type="match status" value="1"/>
</dbReference>
<proteinExistence type="predicted"/>
<dbReference type="PROSITE" id="PS51186">
    <property type="entry name" value="GNAT"/>
    <property type="match status" value="1"/>
</dbReference>
<evidence type="ECO:0000313" key="4">
    <source>
        <dbReference type="EMBL" id="TQL49069.1"/>
    </source>
</evidence>
<dbReference type="RefSeq" id="WP_141783376.1">
    <property type="nucleotide sequence ID" value="NZ_BAAAIK010000008.1"/>
</dbReference>